<feature type="domain" description="ATP-dependent DNA ligase family profile" evidence="5">
    <location>
        <begin position="106"/>
        <end position="197"/>
    </location>
</feature>
<reference evidence="7" key="1">
    <citation type="journal article" date="2019" name="Int. J. Syst. Evol. Microbiol.">
        <title>The Global Catalogue of Microorganisms (GCM) 10K type strain sequencing project: providing services to taxonomists for standard genome sequencing and annotation.</title>
        <authorList>
            <consortium name="The Broad Institute Genomics Platform"/>
            <consortium name="The Broad Institute Genome Sequencing Center for Infectious Disease"/>
            <person name="Wu L."/>
            <person name="Ma J."/>
        </authorList>
    </citation>
    <scope>NUCLEOTIDE SEQUENCE [LARGE SCALE GENOMIC DNA]</scope>
    <source>
        <strain evidence="7">CCUG 42001</strain>
    </source>
</reference>
<dbReference type="InterPro" id="IPR016059">
    <property type="entry name" value="DNA_ligase_ATP-dep_CS"/>
</dbReference>
<evidence type="ECO:0000256" key="2">
    <source>
        <dbReference type="ARBA" id="ARBA00012727"/>
    </source>
</evidence>
<keyword evidence="7" id="KW-1185">Reference proteome</keyword>
<dbReference type="EC" id="6.5.1.1" evidence="2"/>
<dbReference type="Pfam" id="PF01068">
    <property type="entry name" value="DNA_ligase_A_M"/>
    <property type="match status" value="1"/>
</dbReference>
<evidence type="ECO:0000313" key="6">
    <source>
        <dbReference type="EMBL" id="MFC6385253.1"/>
    </source>
</evidence>
<evidence type="ECO:0000256" key="1">
    <source>
        <dbReference type="ARBA" id="ARBA00007572"/>
    </source>
</evidence>
<dbReference type="CDD" id="cd07971">
    <property type="entry name" value="OBF_DNA_ligase_LigD"/>
    <property type="match status" value="1"/>
</dbReference>
<dbReference type="Pfam" id="PF04679">
    <property type="entry name" value="DNA_ligase_A_C"/>
    <property type="match status" value="1"/>
</dbReference>
<name>A0ABW1W9J6_9BACL</name>
<evidence type="ECO:0000256" key="4">
    <source>
        <dbReference type="ARBA" id="ARBA00034003"/>
    </source>
</evidence>
<dbReference type="InterPro" id="IPR050191">
    <property type="entry name" value="ATP-dep_DNA_ligase"/>
</dbReference>
<dbReference type="InterPro" id="IPR012310">
    <property type="entry name" value="DNA_ligase_ATP-dep_cent"/>
</dbReference>
<dbReference type="SUPFAM" id="SSF50249">
    <property type="entry name" value="Nucleic acid-binding proteins"/>
    <property type="match status" value="1"/>
</dbReference>
<accession>A0ABW1W9J6</accession>
<dbReference type="Gene3D" id="3.30.470.30">
    <property type="entry name" value="DNA ligase/mRNA capping enzyme"/>
    <property type="match status" value="1"/>
</dbReference>
<sequence>MNLQPIVPFEPIKGEAIPEGDEWVHQIKWDGVRILTYCDGHEVRLFNRRKNERTSVYPELLETDTFVQSHSFILDGEVIALNDQGKPSFHEVMKRDGIRHFARVPQLLNAIPVTYMIFDMLYCDGKWLTERPFFERAALLQKIIRVTDRIQLVPSYEDGRTLFDVARKQDLEGIVSKKRNSPYLIHGKNANWRKIKKVEDIIAVVGGVTYRDGSVNALLLGLYNQKKQLIYIGRAGTGKLTHEDWKVITKVTESLRSEVRPFLKIPLRVKSTQWLQPVLTVKVTFSEWTTGHALRQPIIQAFVQTDPLQCRFEED</sequence>
<dbReference type="CDD" id="cd07906">
    <property type="entry name" value="Adenylation_DNA_ligase_LigD_LigC"/>
    <property type="match status" value="1"/>
</dbReference>
<comment type="caution">
    <text evidence="6">The sequence shown here is derived from an EMBL/GenBank/DDBJ whole genome shotgun (WGS) entry which is preliminary data.</text>
</comment>
<dbReference type="EMBL" id="JBHSTQ010000001">
    <property type="protein sequence ID" value="MFC6385253.1"/>
    <property type="molecule type" value="Genomic_DNA"/>
</dbReference>
<comment type="catalytic activity">
    <reaction evidence="4">
        <text>ATP + (deoxyribonucleotide)n-3'-hydroxyl + 5'-phospho-(deoxyribonucleotide)m = (deoxyribonucleotide)n+m + AMP + diphosphate.</text>
        <dbReference type="EC" id="6.5.1.1"/>
    </reaction>
</comment>
<protein>
    <recommendedName>
        <fullName evidence="2">DNA ligase (ATP)</fullName>
        <ecNumber evidence="2">6.5.1.1</ecNumber>
    </recommendedName>
</protein>
<dbReference type="PANTHER" id="PTHR45674:SF4">
    <property type="entry name" value="DNA LIGASE 1"/>
    <property type="match status" value="1"/>
</dbReference>
<dbReference type="PROSITE" id="PS50160">
    <property type="entry name" value="DNA_LIGASE_A3"/>
    <property type="match status" value="1"/>
</dbReference>
<dbReference type="Proteomes" id="UP001596267">
    <property type="component" value="Unassembled WGS sequence"/>
</dbReference>
<dbReference type="InterPro" id="IPR012309">
    <property type="entry name" value="DNA_ligase_ATP-dep_C"/>
</dbReference>
<dbReference type="InterPro" id="IPR012340">
    <property type="entry name" value="NA-bd_OB-fold"/>
</dbReference>
<dbReference type="RefSeq" id="WP_253054485.1">
    <property type="nucleotide sequence ID" value="NZ_JAMXWN010000007.1"/>
</dbReference>
<evidence type="ECO:0000313" key="7">
    <source>
        <dbReference type="Proteomes" id="UP001596267"/>
    </source>
</evidence>
<dbReference type="PROSITE" id="PS00697">
    <property type="entry name" value="DNA_LIGASE_A1"/>
    <property type="match status" value="1"/>
</dbReference>
<evidence type="ECO:0000259" key="5">
    <source>
        <dbReference type="PROSITE" id="PS50160"/>
    </source>
</evidence>
<organism evidence="6 7">
    <name type="scientific">Sporolactobacillus kofuensis</name>
    <dbReference type="NCBI Taxonomy" id="269672"/>
    <lineage>
        <taxon>Bacteria</taxon>
        <taxon>Bacillati</taxon>
        <taxon>Bacillota</taxon>
        <taxon>Bacilli</taxon>
        <taxon>Bacillales</taxon>
        <taxon>Sporolactobacillaceae</taxon>
        <taxon>Sporolactobacillus</taxon>
    </lineage>
</organism>
<gene>
    <name evidence="6" type="ORF">ACFP7A_01460</name>
</gene>
<dbReference type="Gene3D" id="2.40.50.140">
    <property type="entry name" value="Nucleic acid-binding proteins"/>
    <property type="match status" value="1"/>
</dbReference>
<dbReference type="GO" id="GO:0016874">
    <property type="term" value="F:ligase activity"/>
    <property type="evidence" value="ECO:0007669"/>
    <property type="project" value="UniProtKB-KW"/>
</dbReference>
<comment type="similarity">
    <text evidence="1">Belongs to the ATP-dependent DNA ligase family.</text>
</comment>
<dbReference type="PANTHER" id="PTHR45674">
    <property type="entry name" value="DNA LIGASE 1/3 FAMILY MEMBER"/>
    <property type="match status" value="1"/>
</dbReference>
<dbReference type="SUPFAM" id="SSF56091">
    <property type="entry name" value="DNA ligase/mRNA capping enzyme, catalytic domain"/>
    <property type="match status" value="1"/>
</dbReference>
<proteinExistence type="inferred from homology"/>
<evidence type="ECO:0000256" key="3">
    <source>
        <dbReference type="ARBA" id="ARBA00022598"/>
    </source>
</evidence>
<keyword evidence="3 6" id="KW-0436">Ligase</keyword>